<dbReference type="Proteomes" id="UP000244910">
    <property type="component" value="Chromosome"/>
</dbReference>
<evidence type="ECO:0000256" key="3">
    <source>
        <dbReference type="ARBA" id="ARBA00022692"/>
    </source>
</evidence>
<feature type="transmembrane region" description="Helical" evidence="6">
    <location>
        <begin position="111"/>
        <end position="131"/>
    </location>
</feature>
<dbReference type="PANTHER" id="PTHR33545:SF5">
    <property type="entry name" value="UPF0750 MEMBRANE PROTEIN YITT"/>
    <property type="match status" value="1"/>
</dbReference>
<dbReference type="PANTHER" id="PTHR33545">
    <property type="entry name" value="UPF0750 MEMBRANE PROTEIN YITT-RELATED"/>
    <property type="match status" value="1"/>
</dbReference>
<dbReference type="KEGG" id="cdrk:B9W14_19870"/>
<feature type="transmembrane region" description="Helical" evidence="6">
    <location>
        <begin position="81"/>
        <end position="99"/>
    </location>
</feature>
<dbReference type="GO" id="GO:0005886">
    <property type="term" value="C:plasma membrane"/>
    <property type="evidence" value="ECO:0007669"/>
    <property type="project" value="UniProtKB-SubCell"/>
</dbReference>
<keyword evidence="4 6" id="KW-1133">Transmembrane helix</keyword>
<evidence type="ECO:0000313" key="8">
    <source>
        <dbReference type="EMBL" id="AWI06653.1"/>
    </source>
</evidence>
<feature type="transmembrane region" description="Helical" evidence="6">
    <location>
        <begin position="12"/>
        <end position="34"/>
    </location>
</feature>
<name>A0A2U8DV66_9CLOT</name>
<sequence>MKINTIFNKQNIKNAIFVIIGCLISAIGVNMFLVNAKLFSGGVSGLAILIQYAFKFPAGYTVLLANIPLLVLSYKKLNKRFTIYSTLGTVSLSVFLLLTKNLSSIVTIQDDILFCVYGGVLTGVGAGLAYSNHGSEGGMNIIIILVKKKYDSFDVGQLGFTVNCVIVFLGMLLNGIPIALYTLMSMYIAATVTDKVIHGLSRKKVLLIITDKEDEVCEYITNSKHHGVTILNGKALTGKERKVIYCIVHVSRLPAFKYAVQKIDENALISIIDASEVDGKGFNSNIL</sequence>
<dbReference type="OrthoDB" id="3180973at2"/>
<accession>A0A2U8DV66</accession>
<evidence type="ECO:0000256" key="5">
    <source>
        <dbReference type="ARBA" id="ARBA00023136"/>
    </source>
</evidence>
<protein>
    <recommendedName>
        <fullName evidence="7">DUF2179 domain-containing protein</fullName>
    </recommendedName>
</protein>
<dbReference type="InterPro" id="IPR003740">
    <property type="entry name" value="YitT"/>
</dbReference>
<dbReference type="Gene3D" id="3.30.70.120">
    <property type="match status" value="1"/>
</dbReference>
<keyword evidence="3 6" id="KW-0812">Transmembrane</keyword>
<evidence type="ECO:0000313" key="9">
    <source>
        <dbReference type="Proteomes" id="UP000244910"/>
    </source>
</evidence>
<dbReference type="EMBL" id="CP020953">
    <property type="protein sequence ID" value="AWI06653.1"/>
    <property type="molecule type" value="Genomic_DNA"/>
</dbReference>
<evidence type="ECO:0000256" key="4">
    <source>
        <dbReference type="ARBA" id="ARBA00022989"/>
    </source>
</evidence>
<comment type="subcellular location">
    <subcellularLocation>
        <location evidence="1">Cell membrane</location>
        <topology evidence="1">Multi-pass membrane protein</topology>
    </subcellularLocation>
</comment>
<dbReference type="RefSeq" id="WP_032075336.1">
    <property type="nucleotide sequence ID" value="NZ_CP020953.1"/>
</dbReference>
<proteinExistence type="predicted"/>
<dbReference type="CDD" id="cd16380">
    <property type="entry name" value="YitT_C"/>
    <property type="match status" value="1"/>
</dbReference>
<evidence type="ECO:0000256" key="1">
    <source>
        <dbReference type="ARBA" id="ARBA00004651"/>
    </source>
</evidence>
<keyword evidence="2" id="KW-1003">Cell membrane</keyword>
<dbReference type="PIRSF" id="PIRSF006483">
    <property type="entry name" value="Membrane_protein_YitT"/>
    <property type="match status" value="1"/>
</dbReference>
<dbReference type="InterPro" id="IPR015867">
    <property type="entry name" value="N-reg_PII/ATP_PRibTrfase_C"/>
</dbReference>
<reference evidence="9" key="1">
    <citation type="submission" date="2017-04" db="EMBL/GenBank/DDBJ databases">
        <authorList>
            <person name="Song Y."/>
            <person name="Cho B.-K."/>
        </authorList>
    </citation>
    <scope>NUCLEOTIDE SEQUENCE [LARGE SCALE GENOMIC DNA]</scope>
    <source>
        <strain evidence="9">SL1</strain>
    </source>
</reference>
<keyword evidence="9" id="KW-1185">Reference proteome</keyword>
<dbReference type="AlphaFoldDB" id="A0A2U8DV66"/>
<keyword evidence="5 6" id="KW-0472">Membrane</keyword>
<dbReference type="InterPro" id="IPR019264">
    <property type="entry name" value="DUF2179"/>
</dbReference>
<organism evidence="8 9">
    <name type="scientific">Clostridium drakei</name>
    <dbReference type="NCBI Taxonomy" id="332101"/>
    <lineage>
        <taxon>Bacteria</taxon>
        <taxon>Bacillati</taxon>
        <taxon>Bacillota</taxon>
        <taxon>Clostridia</taxon>
        <taxon>Eubacteriales</taxon>
        <taxon>Clostridiaceae</taxon>
        <taxon>Clostridium</taxon>
    </lineage>
</organism>
<evidence type="ECO:0000259" key="7">
    <source>
        <dbReference type="Pfam" id="PF10035"/>
    </source>
</evidence>
<gene>
    <name evidence="8" type="ORF">B9W14_19870</name>
</gene>
<evidence type="ECO:0000256" key="6">
    <source>
        <dbReference type="SAM" id="Phobius"/>
    </source>
</evidence>
<feature type="domain" description="DUF2179" evidence="7">
    <location>
        <begin position="226"/>
        <end position="279"/>
    </location>
</feature>
<dbReference type="InterPro" id="IPR051461">
    <property type="entry name" value="UPF0750_membrane"/>
</dbReference>
<dbReference type="Pfam" id="PF10035">
    <property type="entry name" value="DUF2179"/>
    <property type="match status" value="1"/>
</dbReference>
<evidence type="ECO:0000256" key="2">
    <source>
        <dbReference type="ARBA" id="ARBA00022475"/>
    </source>
</evidence>
<feature type="transmembrane region" description="Helical" evidence="6">
    <location>
        <begin position="152"/>
        <end position="172"/>
    </location>
</feature>
<dbReference type="Pfam" id="PF02588">
    <property type="entry name" value="YitT_membrane"/>
    <property type="match status" value="1"/>
</dbReference>